<accession>A0A8I0AL65</accession>
<dbReference type="EMBL" id="JACOOT010000039">
    <property type="protein sequence ID" value="MBC5652665.1"/>
    <property type="molecule type" value="Genomic_DNA"/>
</dbReference>
<gene>
    <name evidence="1" type="ORF">H8S54_16535</name>
</gene>
<dbReference type="Proteomes" id="UP000652847">
    <property type="component" value="Unassembled WGS sequence"/>
</dbReference>
<evidence type="ECO:0000313" key="1">
    <source>
        <dbReference type="EMBL" id="MBC5652665.1"/>
    </source>
</evidence>
<dbReference type="AlphaFoldDB" id="A0A8I0AL65"/>
<dbReference type="RefSeq" id="WP_021924389.1">
    <property type="nucleotide sequence ID" value="NZ_JACOOT010000039.1"/>
</dbReference>
<reference evidence="1 2" key="1">
    <citation type="submission" date="2020-08" db="EMBL/GenBank/DDBJ databases">
        <title>Genome public.</title>
        <authorList>
            <person name="Liu C."/>
            <person name="Sun Q."/>
        </authorList>
    </citation>
    <scope>NUCLEOTIDE SEQUENCE [LARGE SCALE GENOMIC DNA]</scope>
    <source>
        <strain evidence="1 2">BX17</strain>
    </source>
</reference>
<protein>
    <submittedName>
        <fullName evidence="1">YabP/YqfC family sporulation protein</fullName>
    </submittedName>
</protein>
<dbReference type="InterPro" id="IPR022476">
    <property type="entry name" value="Spore_YabP/YqfC"/>
</dbReference>
<name>A0A8I0AL65_9FIRM</name>
<comment type="caution">
    <text evidence="1">The sequence shown here is derived from an EMBL/GenBank/DDBJ whole genome shotgun (WGS) entry which is preliminary data.</text>
</comment>
<organism evidence="1 2">
    <name type="scientific">Blautia segnis</name>
    <dbReference type="NCBI Taxonomy" id="2763030"/>
    <lineage>
        <taxon>Bacteria</taxon>
        <taxon>Bacillati</taxon>
        <taxon>Bacillota</taxon>
        <taxon>Clostridia</taxon>
        <taxon>Lachnospirales</taxon>
        <taxon>Lachnospiraceae</taxon>
        <taxon>Blautia</taxon>
    </lineage>
</organism>
<sequence length="108" mass="12015">MSGKRVRKNPEKEGDSSRSPYTFRENILTAMQVPGDLACKDPIITLTGPSRAVIENYKSILFYSGEKLIILTCKGKVILQGENLEIASYSPMEMEIKGFISCVLLERG</sequence>
<dbReference type="Pfam" id="PF07873">
    <property type="entry name" value="YabP"/>
    <property type="match status" value="1"/>
</dbReference>
<evidence type="ECO:0000313" key="2">
    <source>
        <dbReference type="Proteomes" id="UP000652847"/>
    </source>
</evidence>
<keyword evidence="2" id="KW-1185">Reference proteome</keyword>
<proteinExistence type="predicted"/>